<comment type="catalytic activity">
    <reaction evidence="1">
        <text>S-ubiquitinyl-[E2 ubiquitin-conjugating enzyme]-L-cysteine + [acceptor protein]-L-lysine = [E2 ubiquitin-conjugating enzyme]-L-cysteine + N(6)-ubiquitinyl-[acceptor protein]-L-lysine.</text>
        <dbReference type="EC" id="2.3.2.27"/>
    </reaction>
</comment>
<proteinExistence type="predicted"/>
<name>A0A0A0KS87_CUCSA</name>
<protein>
    <recommendedName>
        <fullName evidence="2">RING-type E3 ubiquitin transferase</fullName>
        <ecNumber evidence="2">2.3.2.27</ecNumber>
    </recommendedName>
</protein>
<dbReference type="Gramene" id="KGN52465">
    <property type="protein sequence ID" value="KGN52465"/>
    <property type="gene ID" value="Csa_5G636570"/>
</dbReference>
<dbReference type="InterPro" id="IPR013083">
    <property type="entry name" value="Znf_RING/FYVE/PHD"/>
</dbReference>
<feature type="domain" description="RING-type" evidence="11">
    <location>
        <begin position="95"/>
        <end position="136"/>
    </location>
</feature>
<feature type="chain" id="PRO_5001972449" description="RING-type E3 ubiquitin transferase" evidence="10">
    <location>
        <begin position="36"/>
        <end position="240"/>
    </location>
</feature>
<dbReference type="SMART" id="SM00184">
    <property type="entry name" value="RING"/>
    <property type="match status" value="1"/>
</dbReference>
<keyword evidence="13" id="KW-1185">Reference proteome</keyword>
<evidence type="ECO:0000256" key="1">
    <source>
        <dbReference type="ARBA" id="ARBA00000900"/>
    </source>
</evidence>
<dbReference type="KEGG" id="csv:101217305"/>
<reference evidence="12 13" key="2">
    <citation type="journal article" date="2009" name="PLoS ONE">
        <title>An integrated genetic and cytogenetic map of the cucumber genome.</title>
        <authorList>
            <person name="Ren Y."/>
            <person name="Zhang Z."/>
            <person name="Liu J."/>
            <person name="Staub J.E."/>
            <person name="Han Y."/>
            <person name="Cheng Z."/>
            <person name="Li X."/>
            <person name="Lu J."/>
            <person name="Miao H."/>
            <person name="Kang H."/>
            <person name="Xie B."/>
            <person name="Gu X."/>
            <person name="Wang X."/>
            <person name="Du Y."/>
            <person name="Jin W."/>
            <person name="Huang S."/>
        </authorList>
    </citation>
    <scope>NUCLEOTIDE SEQUENCE [LARGE SCALE GENOMIC DNA]</scope>
    <source>
        <strain evidence="13">cv. 9930</strain>
    </source>
</reference>
<keyword evidence="5 8" id="KW-0863">Zinc-finger</keyword>
<organism evidence="12 13">
    <name type="scientific">Cucumis sativus</name>
    <name type="common">Cucumber</name>
    <dbReference type="NCBI Taxonomy" id="3659"/>
    <lineage>
        <taxon>Eukaryota</taxon>
        <taxon>Viridiplantae</taxon>
        <taxon>Streptophyta</taxon>
        <taxon>Embryophyta</taxon>
        <taxon>Tracheophyta</taxon>
        <taxon>Spermatophyta</taxon>
        <taxon>Magnoliopsida</taxon>
        <taxon>eudicotyledons</taxon>
        <taxon>Gunneridae</taxon>
        <taxon>Pentapetalae</taxon>
        <taxon>rosids</taxon>
        <taxon>fabids</taxon>
        <taxon>Cucurbitales</taxon>
        <taxon>Cucurbitaceae</taxon>
        <taxon>Benincaseae</taxon>
        <taxon>Cucumis</taxon>
    </lineage>
</organism>
<dbReference type="Pfam" id="PF13639">
    <property type="entry name" value="zf-RING_2"/>
    <property type="match status" value="1"/>
</dbReference>
<evidence type="ECO:0000256" key="8">
    <source>
        <dbReference type="PROSITE-ProRule" id="PRU00175"/>
    </source>
</evidence>
<gene>
    <name evidence="12" type="ORF">Csa_5G636570</name>
</gene>
<keyword evidence="6" id="KW-0833">Ubl conjugation pathway</keyword>
<dbReference type="EC" id="2.3.2.27" evidence="2"/>
<evidence type="ECO:0000256" key="4">
    <source>
        <dbReference type="ARBA" id="ARBA00022723"/>
    </source>
</evidence>
<reference evidence="12 13" key="1">
    <citation type="journal article" date="2009" name="Nat. Genet.">
        <title>The genome of the cucumber, Cucumis sativus L.</title>
        <authorList>
            <person name="Huang S."/>
            <person name="Li R."/>
            <person name="Zhang Z."/>
            <person name="Li L."/>
            <person name="Gu X."/>
            <person name="Fan W."/>
            <person name="Lucas W.J."/>
            <person name="Wang X."/>
            <person name="Xie B."/>
            <person name="Ni P."/>
            <person name="Ren Y."/>
            <person name="Zhu H."/>
            <person name="Li J."/>
            <person name="Lin K."/>
            <person name="Jin W."/>
            <person name="Fei Z."/>
            <person name="Li G."/>
            <person name="Staub J."/>
            <person name="Kilian A."/>
            <person name="van der Vossen E.A."/>
            <person name="Wu Y."/>
            <person name="Guo J."/>
            <person name="He J."/>
            <person name="Jia Z."/>
            <person name="Ren Y."/>
            <person name="Tian G."/>
            <person name="Lu Y."/>
            <person name="Ruan J."/>
            <person name="Qian W."/>
            <person name="Wang M."/>
            <person name="Huang Q."/>
            <person name="Li B."/>
            <person name="Xuan Z."/>
            <person name="Cao J."/>
            <person name="Asan"/>
            <person name="Wu Z."/>
            <person name="Zhang J."/>
            <person name="Cai Q."/>
            <person name="Bai Y."/>
            <person name="Zhao B."/>
            <person name="Han Y."/>
            <person name="Li Y."/>
            <person name="Li X."/>
            <person name="Wang S."/>
            <person name="Shi Q."/>
            <person name="Liu S."/>
            <person name="Cho W.K."/>
            <person name="Kim J.Y."/>
            <person name="Xu Y."/>
            <person name="Heller-Uszynska K."/>
            <person name="Miao H."/>
            <person name="Cheng Z."/>
            <person name="Zhang S."/>
            <person name="Wu J."/>
            <person name="Yang Y."/>
            <person name="Kang H."/>
            <person name="Li M."/>
            <person name="Liang H."/>
            <person name="Ren X."/>
            <person name="Shi Z."/>
            <person name="Wen M."/>
            <person name="Jian M."/>
            <person name="Yang H."/>
            <person name="Zhang G."/>
            <person name="Yang Z."/>
            <person name="Chen R."/>
            <person name="Liu S."/>
            <person name="Li J."/>
            <person name="Ma L."/>
            <person name="Liu H."/>
            <person name="Zhou Y."/>
            <person name="Zhao J."/>
            <person name="Fang X."/>
            <person name="Li G."/>
            <person name="Fang L."/>
            <person name="Li Y."/>
            <person name="Liu D."/>
            <person name="Zheng H."/>
            <person name="Zhang Y."/>
            <person name="Qin N."/>
            <person name="Li Z."/>
            <person name="Yang G."/>
            <person name="Yang S."/>
            <person name="Bolund L."/>
            <person name="Kristiansen K."/>
            <person name="Zheng H."/>
            <person name="Li S."/>
            <person name="Zhang X."/>
            <person name="Yang H."/>
            <person name="Wang J."/>
            <person name="Sun R."/>
            <person name="Zhang B."/>
            <person name="Jiang S."/>
            <person name="Wang J."/>
            <person name="Du Y."/>
            <person name="Li S."/>
        </authorList>
    </citation>
    <scope>NUCLEOTIDE SEQUENCE [LARGE SCALE GENOMIC DNA]</scope>
    <source>
        <strain evidence="13">cv. 9930</strain>
    </source>
</reference>
<sequence>MSDSDSSPSPSPPPPPRTLSMLLPFLLGLARTTTGSNLNQIVVLDHAARTVVVFEGHVLDSLLRDLSEKSGPLPASKASIDAMPRVGVTELGMDCAICLDGFEVDEEAREMPCKHMYHSDCIEKWLNVRGTCPVCRFAMPVDDRRKDGGGGGGGDEEEEEDMEGGEGGEGGEGRVVVVNLWVNDGEPMDVESGLEHGSEDSDSESQDEIMVEVDGSSTQEQEQDPSSEDSSSFSFSSFFN</sequence>
<dbReference type="OrthoDB" id="8062037at2759"/>
<evidence type="ECO:0000256" key="6">
    <source>
        <dbReference type="ARBA" id="ARBA00022786"/>
    </source>
</evidence>
<dbReference type="PANTHER" id="PTHR15710:SF45">
    <property type="entry name" value="RING-TYPE DOMAIN-CONTAINING PROTEIN"/>
    <property type="match status" value="1"/>
</dbReference>
<evidence type="ECO:0000256" key="9">
    <source>
        <dbReference type="SAM" id="MobiDB-lite"/>
    </source>
</evidence>
<dbReference type="Gene3D" id="3.30.40.10">
    <property type="entry name" value="Zinc/RING finger domain, C3HC4 (zinc finger)"/>
    <property type="match status" value="1"/>
</dbReference>
<dbReference type="GO" id="GO:0016567">
    <property type="term" value="P:protein ubiquitination"/>
    <property type="evidence" value="ECO:0000318"/>
    <property type="project" value="GO_Central"/>
</dbReference>
<keyword evidence="4" id="KW-0479">Metal-binding</keyword>
<feature type="region of interest" description="Disordered" evidence="9">
    <location>
        <begin position="143"/>
        <end position="240"/>
    </location>
</feature>
<evidence type="ECO:0000256" key="2">
    <source>
        <dbReference type="ARBA" id="ARBA00012483"/>
    </source>
</evidence>
<reference evidence="12 13" key="4">
    <citation type="journal article" date="2011" name="BMC Genomics">
        <title>RNA-Seq improves annotation of protein-coding genes in the cucumber genome.</title>
        <authorList>
            <person name="Li Z."/>
            <person name="Zhang Z."/>
            <person name="Yan P."/>
            <person name="Huang S."/>
            <person name="Fei Z."/>
            <person name="Lin K."/>
        </authorList>
    </citation>
    <scope>NUCLEOTIDE SEQUENCE [LARGE SCALE GENOMIC DNA]</scope>
    <source>
        <strain evidence="13">cv. 9930</strain>
    </source>
</reference>
<accession>A0A0A0KS87</accession>
<evidence type="ECO:0000313" key="12">
    <source>
        <dbReference type="EMBL" id="KGN52465.1"/>
    </source>
</evidence>
<dbReference type="InterPro" id="IPR001841">
    <property type="entry name" value="Znf_RING"/>
</dbReference>
<reference evidence="12 13" key="3">
    <citation type="journal article" date="2010" name="BMC Genomics">
        <title>Transcriptome sequencing and comparative analysis of cucumber flowers with different sex types.</title>
        <authorList>
            <person name="Guo S."/>
            <person name="Zheng Y."/>
            <person name="Joung J.G."/>
            <person name="Liu S."/>
            <person name="Zhang Z."/>
            <person name="Crasta O.R."/>
            <person name="Sobral B.W."/>
            <person name="Xu Y."/>
            <person name="Huang S."/>
            <person name="Fei Z."/>
        </authorList>
    </citation>
    <scope>NUCLEOTIDE SEQUENCE [LARGE SCALE GENOMIC DNA]</scope>
    <source>
        <strain evidence="13">cv. 9930</strain>
    </source>
</reference>
<dbReference type="eggNOG" id="KOG0800">
    <property type="taxonomic scope" value="Eukaryota"/>
</dbReference>
<dbReference type="AlphaFoldDB" id="A0A0A0KS87"/>
<dbReference type="SUPFAM" id="SSF57850">
    <property type="entry name" value="RING/U-box"/>
    <property type="match status" value="1"/>
</dbReference>
<keyword evidence="10" id="KW-0732">Signal</keyword>
<keyword evidence="7" id="KW-0862">Zinc</keyword>
<evidence type="ECO:0000256" key="5">
    <source>
        <dbReference type="ARBA" id="ARBA00022771"/>
    </source>
</evidence>
<evidence type="ECO:0000259" key="11">
    <source>
        <dbReference type="PROSITE" id="PS50089"/>
    </source>
</evidence>
<dbReference type="InterPro" id="IPR011016">
    <property type="entry name" value="Znf_RING-CH"/>
</dbReference>
<dbReference type="PROSITE" id="PS50089">
    <property type="entry name" value="ZF_RING_2"/>
    <property type="match status" value="1"/>
</dbReference>
<dbReference type="GO" id="GO:0061630">
    <property type="term" value="F:ubiquitin protein ligase activity"/>
    <property type="evidence" value="ECO:0000318"/>
    <property type="project" value="GO_Central"/>
</dbReference>
<dbReference type="GO" id="GO:0008270">
    <property type="term" value="F:zinc ion binding"/>
    <property type="evidence" value="ECO:0007669"/>
    <property type="project" value="UniProtKB-KW"/>
</dbReference>
<evidence type="ECO:0000256" key="10">
    <source>
        <dbReference type="SAM" id="SignalP"/>
    </source>
</evidence>
<evidence type="ECO:0000256" key="7">
    <source>
        <dbReference type="ARBA" id="ARBA00022833"/>
    </source>
</evidence>
<dbReference type="OMA" id="HYHAGCI"/>
<feature type="signal peptide" evidence="10">
    <location>
        <begin position="1"/>
        <end position="35"/>
    </location>
</feature>
<dbReference type="GO" id="GO:0005737">
    <property type="term" value="C:cytoplasm"/>
    <property type="evidence" value="ECO:0000318"/>
    <property type="project" value="GO_Central"/>
</dbReference>
<dbReference type="SMART" id="SM00744">
    <property type="entry name" value="RINGv"/>
    <property type="match status" value="1"/>
</dbReference>
<evidence type="ECO:0000313" key="13">
    <source>
        <dbReference type="Proteomes" id="UP000029981"/>
    </source>
</evidence>
<dbReference type="EMBL" id="CM002926">
    <property type="protein sequence ID" value="KGN52465.1"/>
    <property type="molecule type" value="Genomic_DNA"/>
</dbReference>
<dbReference type="Proteomes" id="UP000029981">
    <property type="component" value="Chromosome 5"/>
</dbReference>
<dbReference type="FunFam" id="3.30.40.10:FF:000127">
    <property type="entry name" value="E3 ubiquitin-protein ligase RNF181"/>
    <property type="match status" value="1"/>
</dbReference>
<feature type="compositionally biased region" description="Acidic residues" evidence="9">
    <location>
        <begin position="200"/>
        <end position="211"/>
    </location>
</feature>
<feature type="compositionally biased region" description="Low complexity" evidence="9">
    <location>
        <begin position="228"/>
        <end position="240"/>
    </location>
</feature>
<evidence type="ECO:0000256" key="3">
    <source>
        <dbReference type="ARBA" id="ARBA00022679"/>
    </source>
</evidence>
<keyword evidence="3" id="KW-0808">Transferase</keyword>
<dbReference type="PANTHER" id="PTHR15710">
    <property type="entry name" value="E3 UBIQUITIN-PROTEIN LIGASE PRAJA"/>
    <property type="match status" value="1"/>
</dbReference>
<feature type="compositionally biased region" description="Acidic residues" evidence="9">
    <location>
        <begin position="154"/>
        <end position="166"/>
    </location>
</feature>